<accession>A0ABY2T7V6</accession>
<dbReference type="RefSeq" id="WP_025220258.1">
    <property type="nucleotide sequence ID" value="NZ_CP006837.1"/>
</dbReference>
<dbReference type="EMBL" id="SZPV01000032">
    <property type="protein sequence ID" value="TKI60254.1"/>
    <property type="molecule type" value="Genomic_DNA"/>
</dbReference>
<comment type="caution">
    <text evidence="1">The sequence shown here is derived from an EMBL/GenBank/DDBJ whole genome shotgun (WGS) entry which is preliminary data.</text>
</comment>
<sequence>MDEKSEEKEINVEAEALKEEEVKEVSTADKDIEYQEKLEKGFELDMEDLGDHLNLVQSSIQTIVSAISTGGSLSERDYPLLITNLETTLSFLENMQDYSELEKYKNSYSYLEEGSQYLSKAYTTFNSFFESQNQDVDTFIDIFFKGLETYNQALKKFELLGETYKQEYIGNSVDANISDKISITKSEKDGIHYWKGEKEIVDGEDWNMLNEDEKIQLIMLDIEQTEASGIVETKKLSAEYVELLNNYFNEQTNQKDSIKDVITEDLIDEIKNK</sequence>
<organism evidence="1 2">
    <name type="scientific">Lysinibacillus varians</name>
    <dbReference type="NCBI Taxonomy" id="1145276"/>
    <lineage>
        <taxon>Bacteria</taxon>
        <taxon>Bacillati</taxon>
        <taxon>Bacillota</taxon>
        <taxon>Bacilli</taxon>
        <taxon>Bacillales</taxon>
        <taxon>Bacillaceae</taxon>
        <taxon>Lysinibacillus</taxon>
    </lineage>
</organism>
<proteinExistence type="predicted"/>
<gene>
    <name evidence="1" type="ORF">FC752_15935</name>
</gene>
<dbReference type="Proteomes" id="UP000308539">
    <property type="component" value="Unassembled WGS sequence"/>
</dbReference>
<keyword evidence="2" id="KW-1185">Reference proteome</keyword>
<evidence type="ECO:0008006" key="3">
    <source>
        <dbReference type="Google" id="ProtNLM"/>
    </source>
</evidence>
<protein>
    <recommendedName>
        <fullName evidence="3">LXG domain-containing protein</fullName>
    </recommendedName>
</protein>
<name>A0ABY2T7V6_9BACI</name>
<reference evidence="1 2" key="1">
    <citation type="submission" date="2019-04" db="EMBL/GenBank/DDBJ databases">
        <title>Lysinibacillus genome sequencing.</title>
        <authorList>
            <person name="Dunlap C."/>
        </authorList>
    </citation>
    <scope>NUCLEOTIDE SEQUENCE [LARGE SCALE GENOMIC DNA]</scope>
    <source>
        <strain evidence="1 2">NBRC 109424</strain>
    </source>
</reference>
<evidence type="ECO:0000313" key="2">
    <source>
        <dbReference type="Proteomes" id="UP000308539"/>
    </source>
</evidence>
<evidence type="ECO:0000313" key="1">
    <source>
        <dbReference type="EMBL" id="TKI60254.1"/>
    </source>
</evidence>